<organism evidence="2 3">
    <name type="scientific">Photorhabdus temperata J3</name>
    <dbReference type="NCBI Taxonomy" id="1389415"/>
    <lineage>
        <taxon>Bacteria</taxon>
        <taxon>Pseudomonadati</taxon>
        <taxon>Pseudomonadota</taxon>
        <taxon>Gammaproteobacteria</taxon>
        <taxon>Enterobacterales</taxon>
        <taxon>Morganellaceae</taxon>
        <taxon>Photorhabdus</taxon>
    </lineage>
</organism>
<name>U7R2H4_PHOTE</name>
<comment type="caution">
    <text evidence="2">The sequence shown here is derived from an EMBL/GenBank/DDBJ whole genome shotgun (WGS) entry which is preliminary data.</text>
</comment>
<gene>
    <name evidence="2" type="ORF">O185_06690</name>
</gene>
<dbReference type="Pfam" id="PF05523">
    <property type="entry name" value="FdtA"/>
    <property type="match status" value="1"/>
</dbReference>
<dbReference type="SUPFAM" id="SSF51182">
    <property type="entry name" value="RmlC-like cupins"/>
    <property type="match status" value="1"/>
</dbReference>
<keyword evidence="3" id="KW-1185">Reference proteome</keyword>
<dbReference type="InterPro" id="IPR008894">
    <property type="entry name" value="QdtA_cupin_dom"/>
</dbReference>
<dbReference type="AlphaFoldDB" id="U7R2H4"/>
<dbReference type="EMBL" id="AXDT01000053">
    <property type="protein sequence ID" value="ERT13840.1"/>
    <property type="molecule type" value="Genomic_DNA"/>
</dbReference>
<dbReference type="InterPro" id="IPR011051">
    <property type="entry name" value="RmlC_Cupin_sf"/>
</dbReference>
<evidence type="ECO:0000259" key="1">
    <source>
        <dbReference type="Pfam" id="PF05523"/>
    </source>
</evidence>
<dbReference type="PATRIC" id="fig|1389415.4.peg.1332"/>
<dbReference type="RefSeq" id="WP_023044165.1">
    <property type="nucleotide sequence ID" value="NZ_AXDT01000053.1"/>
</dbReference>
<dbReference type="CDD" id="cd20292">
    <property type="entry name" value="cupin_QdtA-like"/>
    <property type="match status" value="1"/>
</dbReference>
<proteinExistence type="predicted"/>
<sequence length="135" mass="15632">MSLIKLINFKTLGDERGQLISLEANQNIPFEIKRVYYIFGTKSGVARGFHAHKKLKQIAICIHGNCRFILDNGKKREEIILDTSHSGILIDPMAWHEMHDFSEDCILMVLADDIYDESDYIRDYKNFLIKAKITN</sequence>
<protein>
    <recommendedName>
        <fullName evidence="1">Sugar 3,4-ketoisomerase QdtA cupin domain-containing protein</fullName>
    </recommendedName>
</protein>
<reference evidence="2 3" key="1">
    <citation type="submission" date="2013-10" db="EMBL/GenBank/DDBJ databases">
        <title>Whole Genome Shotgun Sequence of Photorhabdus temperata J3.</title>
        <authorList>
            <person name="Park G.-S."/>
            <person name="Hong S.-J."/>
            <person name="Shin J.-H."/>
        </authorList>
    </citation>
    <scope>NUCLEOTIDE SEQUENCE [LARGE SCALE GENOMIC DNA]</scope>
    <source>
        <strain evidence="2 3">J3</strain>
    </source>
</reference>
<dbReference type="InterPro" id="IPR014710">
    <property type="entry name" value="RmlC-like_jellyroll"/>
</dbReference>
<feature type="domain" description="Sugar 3,4-ketoisomerase QdtA cupin" evidence="1">
    <location>
        <begin position="4"/>
        <end position="130"/>
    </location>
</feature>
<dbReference type="Proteomes" id="UP000017133">
    <property type="component" value="Unassembled WGS sequence"/>
</dbReference>
<accession>U7R2H4</accession>
<dbReference type="Gene3D" id="2.60.120.10">
    <property type="entry name" value="Jelly Rolls"/>
    <property type="match status" value="1"/>
</dbReference>
<evidence type="ECO:0000313" key="3">
    <source>
        <dbReference type="Proteomes" id="UP000017133"/>
    </source>
</evidence>
<evidence type="ECO:0000313" key="2">
    <source>
        <dbReference type="EMBL" id="ERT13840.1"/>
    </source>
</evidence>